<protein>
    <submittedName>
        <fullName evidence="1">Uncharacterized protein</fullName>
    </submittedName>
</protein>
<sequence>MHVTRCGRQPALVFYDVRAAYYQVLRECLTGADLDDRVLLQLFSKLGVPSHAFSELQAQLSRLATLADSGCTPHTVALLEEVFVGTWFRMDQHVPLVATSAGVRPGDPLADVLFAVSFSAYAKAVQEALSAAGLATTLPASAAAPPWGPREPVPLGPASWADDFAAMHAADDHLALLALVREATSLYLTHATANGIQLAFATDKTAAVLPPKACYDPSVARGPTSGELFLPIVDGITGRTHHLPVVQAYKHLGGVVTSGLDFASPQRHEAVFCNGLCDMVSVLLGNSFGFNGPSATTTPGGSVKSEQRLGSAYGIWRLLLMTPTLMQHGLVAPARLYAPQPFCIACLRHFHTLPRAQAHLKSSKKCLLRASHLMPPLTITQVKEAEAEDKLLTRKLKHGNWQLFSAAPPILPVYGPVQPTREELRNFLGDEAPLSLLQDPPADLDLVTWVRREAGFTTVEPVRVKAVSFWHKRIGAACNRV</sequence>
<keyword evidence="2" id="KW-1185">Reference proteome</keyword>
<dbReference type="AlphaFoldDB" id="A0A1Q9ED73"/>
<comment type="caution">
    <text evidence="1">The sequence shown here is derived from an EMBL/GenBank/DDBJ whole genome shotgun (WGS) entry which is preliminary data.</text>
</comment>
<gene>
    <name evidence="1" type="ORF">AK812_SmicGene11435</name>
</gene>
<reference evidence="1 2" key="1">
    <citation type="submission" date="2016-02" db="EMBL/GenBank/DDBJ databases">
        <title>Genome analysis of coral dinoflagellate symbionts highlights evolutionary adaptations to a symbiotic lifestyle.</title>
        <authorList>
            <person name="Aranda M."/>
            <person name="Li Y."/>
            <person name="Liew Y.J."/>
            <person name="Baumgarten S."/>
            <person name="Simakov O."/>
            <person name="Wilson M."/>
            <person name="Piel J."/>
            <person name="Ashoor H."/>
            <person name="Bougouffa S."/>
            <person name="Bajic V.B."/>
            <person name="Ryu T."/>
            <person name="Ravasi T."/>
            <person name="Bayer T."/>
            <person name="Micklem G."/>
            <person name="Kim H."/>
            <person name="Bhak J."/>
            <person name="Lajeunesse T.C."/>
            <person name="Voolstra C.R."/>
        </authorList>
    </citation>
    <scope>NUCLEOTIDE SEQUENCE [LARGE SCALE GENOMIC DNA]</scope>
    <source>
        <strain evidence="1 2">CCMP2467</strain>
    </source>
</reference>
<accession>A0A1Q9ED73</accession>
<dbReference type="OrthoDB" id="10278091at2759"/>
<name>A0A1Q9ED73_SYMMI</name>
<dbReference type="Proteomes" id="UP000186817">
    <property type="component" value="Unassembled WGS sequence"/>
</dbReference>
<dbReference type="EMBL" id="LSRX01000187">
    <property type="protein sequence ID" value="OLQ05359.1"/>
    <property type="molecule type" value="Genomic_DNA"/>
</dbReference>
<organism evidence="1 2">
    <name type="scientific">Symbiodinium microadriaticum</name>
    <name type="common">Dinoflagellate</name>
    <name type="synonym">Zooxanthella microadriatica</name>
    <dbReference type="NCBI Taxonomy" id="2951"/>
    <lineage>
        <taxon>Eukaryota</taxon>
        <taxon>Sar</taxon>
        <taxon>Alveolata</taxon>
        <taxon>Dinophyceae</taxon>
        <taxon>Suessiales</taxon>
        <taxon>Symbiodiniaceae</taxon>
        <taxon>Symbiodinium</taxon>
    </lineage>
</organism>
<evidence type="ECO:0000313" key="2">
    <source>
        <dbReference type="Proteomes" id="UP000186817"/>
    </source>
</evidence>
<proteinExistence type="predicted"/>
<evidence type="ECO:0000313" key="1">
    <source>
        <dbReference type="EMBL" id="OLQ05359.1"/>
    </source>
</evidence>